<gene>
    <name evidence="9" type="ORF">DN069_22570</name>
</gene>
<dbReference type="SUPFAM" id="SSF103481">
    <property type="entry name" value="Multidrug resistance efflux transporter EmrE"/>
    <property type="match status" value="1"/>
</dbReference>
<evidence type="ECO:0000256" key="8">
    <source>
        <dbReference type="SAM" id="Phobius"/>
    </source>
</evidence>
<dbReference type="PANTHER" id="PTHR30561">
    <property type="entry name" value="SMR FAMILY PROTON-DEPENDENT DRUG EFFLUX TRANSPORTER SUGE"/>
    <property type="match status" value="1"/>
</dbReference>
<reference evidence="9 10" key="1">
    <citation type="submission" date="2018-06" db="EMBL/GenBank/DDBJ databases">
        <title>Streptacidiphilus pinicola sp. nov., isolated from pine grove soil.</title>
        <authorList>
            <person name="Roh S.G."/>
            <person name="Park S."/>
            <person name="Kim M.-K."/>
            <person name="Yun B.-R."/>
            <person name="Park J."/>
            <person name="Kim M.J."/>
            <person name="Kim Y.S."/>
            <person name="Kim S.B."/>
        </authorList>
    </citation>
    <scope>NUCLEOTIDE SEQUENCE [LARGE SCALE GENOMIC DNA]</scope>
    <source>
        <strain evidence="9 10">MMS16-CNU450</strain>
    </source>
</reference>
<accession>A0A2X0IZP4</accession>
<keyword evidence="5 8" id="KW-1133">Transmembrane helix</keyword>
<keyword evidence="6 8" id="KW-0472">Membrane</keyword>
<evidence type="ECO:0000313" key="10">
    <source>
        <dbReference type="Proteomes" id="UP000248889"/>
    </source>
</evidence>
<dbReference type="Proteomes" id="UP000248889">
    <property type="component" value="Unassembled WGS sequence"/>
</dbReference>
<keyword evidence="2" id="KW-0813">Transport</keyword>
<dbReference type="RefSeq" id="WP_111503623.1">
    <property type="nucleotide sequence ID" value="NZ_QKYN01000088.1"/>
</dbReference>
<dbReference type="OrthoDB" id="21828at2"/>
<dbReference type="PANTHER" id="PTHR30561:SF0">
    <property type="entry name" value="GUANIDINIUM EXPORTER"/>
    <property type="match status" value="1"/>
</dbReference>
<evidence type="ECO:0000256" key="2">
    <source>
        <dbReference type="ARBA" id="ARBA00022448"/>
    </source>
</evidence>
<dbReference type="Gene3D" id="1.10.3730.20">
    <property type="match status" value="1"/>
</dbReference>
<dbReference type="InterPro" id="IPR037185">
    <property type="entry name" value="EmrE-like"/>
</dbReference>
<dbReference type="EMBL" id="QKYN01000088">
    <property type="protein sequence ID" value="RAG83406.1"/>
    <property type="molecule type" value="Genomic_DNA"/>
</dbReference>
<evidence type="ECO:0000256" key="7">
    <source>
        <dbReference type="RuleBase" id="RU003942"/>
    </source>
</evidence>
<feature type="transmembrane region" description="Helical" evidence="8">
    <location>
        <begin position="33"/>
        <end position="50"/>
    </location>
</feature>
<dbReference type="Pfam" id="PF00893">
    <property type="entry name" value="Multi_Drug_Res"/>
    <property type="match status" value="1"/>
</dbReference>
<dbReference type="GO" id="GO:0022857">
    <property type="term" value="F:transmembrane transporter activity"/>
    <property type="evidence" value="ECO:0007669"/>
    <property type="project" value="InterPro"/>
</dbReference>
<evidence type="ECO:0000256" key="4">
    <source>
        <dbReference type="ARBA" id="ARBA00022692"/>
    </source>
</evidence>
<organism evidence="9 10">
    <name type="scientific">Streptacidiphilus pinicola</name>
    <dbReference type="NCBI Taxonomy" id="2219663"/>
    <lineage>
        <taxon>Bacteria</taxon>
        <taxon>Bacillati</taxon>
        <taxon>Actinomycetota</taxon>
        <taxon>Actinomycetes</taxon>
        <taxon>Kitasatosporales</taxon>
        <taxon>Streptomycetaceae</taxon>
        <taxon>Streptacidiphilus</taxon>
    </lineage>
</organism>
<dbReference type="InterPro" id="IPR000390">
    <property type="entry name" value="Small_drug/metabolite_transptr"/>
</dbReference>
<keyword evidence="4 7" id="KW-0812">Transmembrane</keyword>
<evidence type="ECO:0000256" key="5">
    <source>
        <dbReference type="ARBA" id="ARBA00022989"/>
    </source>
</evidence>
<keyword evidence="3" id="KW-1003">Cell membrane</keyword>
<name>A0A2X0IZP4_9ACTN</name>
<dbReference type="AlphaFoldDB" id="A0A2X0IZP4"/>
<comment type="subcellular location">
    <subcellularLocation>
        <location evidence="1 7">Cell membrane</location>
        <topology evidence="1 7">Multi-pass membrane protein</topology>
    </subcellularLocation>
</comment>
<dbReference type="FunFam" id="1.10.3730.20:FF:000001">
    <property type="entry name" value="Quaternary ammonium compound resistance transporter SugE"/>
    <property type="match status" value="1"/>
</dbReference>
<feature type="transmembrane region" description="Helical" evidence="8">
    <location>
        <begin position="59"/>
        <end position="78"/>
    </location>
</feature>
<sequence>MAWVVLLLSGMLETVWAVALQASKGLSRPLPAVVFFVTVVLSMGGLSYALRSVPLGTGYAVWVAVGTLGTALYGMFALGEPVTVARAFFLAMIIGGVVGLKLAH</sequence>
<comment type="similarity">
    <text evidence="7">Belongs to the drug/metabolite transporter (DMT) superfamily. Small multidrug resistance (SMR) (TC 2.A.7.1) family.</text>
</comment>
<protein>
    <submittedName>
        <fullName evidence="9">Ligand-binding protein SH3</fullName>
    </submittedName>
</protein>
<keyword evidence="10" id="KW-1185">Reference proteome</keyword>
<dbReference type="GO" id="GO:0005886">
    <property type="term" value="C:plasma membrane"/>
    <property type="evidence" value="ECO:0007669"/>
    <property type="project" value="UniProtKB-SubCell"/>
</dbReference>
<proteinExistence type="inferred from homology"/>
<evidence type="ECO:0000256" key="1">
    <source>
        <dbReference type="ARBA" id="ARBA00004651"/>
    </source>
</evidence>
<comment type="caution">
    <text evidence="9">The sequence shown here is derived from an EMBL/GenBank/DDBJ whole genome shotgun (WGS) entry which is preliminary data.</text>
</comment>
<evidence type="ECO:0000256" key="3">
    <source>
        <dbReference type="ARBA" id="ARBA00022475"/>
    </source>
</evidence>
<feature type="transmembrane region" description="Helical" evidence="8">
    <location>
        <begin position="84"/>
        <end position="103"/>
    </location>
</feature>
<evidence type="ECO:0000313" key="9">
    <source>
        <dbReference type="EMBL" id="RAG83406.1"/>
    </source>
</evidence>
<evidence type="ECO:0000256" key="6">
    <source>
        <dbReference type="ARBA" id="ARBA00023136"/>
    </source>
</evidence>
<dbReference type="InterPro" id="IPR045324">
    <property type="entry name" value="Small_multidrug_res"/>
</dbReference>